<keyword evidence="3" id="KW-1185">Reference proteome</keyword>
<accession>A0ABW6BMZ5</accession>
<name>A0ABW6BMZ5_9SPHI</name>
<keyword evidence="1" id="KW-0812">Transmembrane</keyword>
<reference evidence="3" key="1">
    <citation type="journal article" date="2019" name="Int. J. Syst. Evol. Microbiol.">
        <title>The Global Catalogue of Microorganisms (GCM) 10K type strain sequencing project: providing services to taxonomists for standard genome sequencing and annotation.</title>
        <authorList>
            <consortium name="The Broad Institute Genomics Platform"/>
            <consortium name="The Broad Institute Genome Sequencing Center for Infectious Disease"/>
            <person name="Wu L."/>
            <person name="Ma J."/>
        </authorList>
    </citation>
    <scope>NUCLEOTIDE SEQUENCE [LARGE SCALE GENOMIC DNA]</scope>
    <source>
        <strain evidence="3">KCTC 22814</strain>
    </source>
</reference>
<dbReference type="RefSeq" id="WP_320186590.1">
    <property type="nucleotide sequence ID" value="NZ_CP138332.1"/>
</dbReference>
<dbReference type="EMBL" id="JBHUPB010000012">
    <property type="protein sequence ID" value="MFD2969386.1"/>
    <property type="molecule type" value="Genomic_DNA"/>
</dbReference>
<feature type="transmembrane region" description="Helical" evidence="1">
    <location>
        <begin position="69"/>
        <end position="85"/>
    </location>
</feature>
<proteinExistence type="predicted"/>
<keyword evidence="1" id="KW-1133">Transmembrane helix</keyword>
<evidence type="ECO:0008006" key="4">
    <source>
        <dbReference type="Google" id="ProtNLM"/>
    </source>
</evidence>
<gene>
    <name evidence="2" type="ORF">ACFS7Y_18470</name>
</gene>
<sequence length="89" mass="9986">MMRNSVVTGVGIGAVAPLIAFFLTHHTALIAQYFPNKPIVFYVLAAGINMILVRVFFRKEQPQDQVAKGIILTTFIGLLLLLYFFKMNL</sequence>
<evidence type="ECO:0000313" key="2">
    <source>
        <dbReference type="EMBL" id="MFD2969386.1"/>
    </source>
</evidence>
<evidence type="ECO:0000313" key="3">
    <source>
        <dbReference type="Proteomes" id="UP001597525"/>
    </source>
</evidence>
<organism evidence="2 3">
    <name type="scientific">Sphingobacterium bambusae</name>
    <dbReference type="NCBI Taxonomy" id="662858"/>
    <lineage>
        <taxon>Bacteria</taxon>
        <taxon>Pseudomonadati</taxon>
        <taxon>Bacteroidota</taxon>
        <taxon>Sphingobacteriia</taxon>
        <taxon>Sphingobacteriales</taxon>
        <taxon>Sphingobacteriaceae</taxon>
        <taxon>Sphingobacterium</taxon>
    </lineage>
</organism>
<keyword evidence="1" id="KW-0472">Membrane</keyword>
<evidence type="ECO:0000256" key="1">
    <source>
        <dbReference type="SAM" id="Phobius"/>
    </source>
</evidence>
<feature type="transmembrane region" description="Helical" evidence="1">
    <location>
        <begin position="39"/>
        <end position="57"/>
    </location>
</feature>
<comment type="caution">
    <text evidence="2">The sequence shown here is derived from an EMBL/GenBank/DDBJ whole genome shotgun (WGS) entry which is preliminary data.</text>
</comment>
<feature type="transmembrane region" description="Helical" evidence="1">
    <location>
        <begin position="12"/>
        <end position="33"/>
    </location>
</feature>
<dbReference type="Proteomes" id="UP001597525">
    <property type="component" value="Unassembled WGS sequence"/>
</dbReference>
<protein>
    <recommendedName>
        <fullName evidence="4">Membrane transporter protein</fullName>
    </recommendedName>
</protein>